<reference evidence="2 3" key="1">
    <citation type="submission" date="2015-09" db="EMBL/GenBank/DDBJ databases">
        <title>Host preference determinants of Valsa canker pathogens revealed by comparative genomics.</title>
        <authorList>
            <person name="Yin Z."/>
            <person name="Huang L."/>
        </authorList>
    </citation>
    <scope>NUCLEOTIDE SEQUENCE [LARGE SCALE GENOMIC DNA]</scope>
    <source>
        <strain evidence="2 3">SXYLt</strain>
    </source>
</reference>
<sequence>MARADGGTVFKVTQNQTADEKPRVDEQLSADQPRTARKSRKAGAHSHASRNTYVTVSSPTARHLVVSSLVAFADSPVVEALIIIIKAGGVQDLTEG</sequence>
<protein>
    <submittedName>
        <fullName evidence="2">Uncharacterized protein</fullName>
    </submittedName>
</protein>
<accession>A0A423XK59</accession>
<feature type="compositionally biased region" description="Basic residues" evidence="1">
    <location>
        <begin position="35"/>
        <end position="48"/>
    </location>
</feature>
<dbReference type="AlphaFoldDB" id="A0A423XK59"/>
<dbReference type="InParanoid" id="A0A423XK59"/>
<evidence type="ECO:0000256" key="1">
    <source>
        <dbReference type="SAM" id="MobiDB-lite"/>
    </source>
</evidence>
<proteinExistence type="predicted"/>
<dbReference type="Proteomes" id="UP000285146">
    <property type="component" value="Unassembled WGS sequence"/>
</dbReference>
<name>A0A423XK59_9PEZI</name>
<keyword evidence="3" id="KW-1185">Reference proteome</keyword>
<gene>
    <name evidence="2" type="ORF">VPNG_01645</name>
</gene>
<dbReference type="EMBL" id="LKEB01000004">
    <property type="protein sequence ID" value="ROW16724.1"/>
    <property type="molecule type" value="Genomic_DNA"/>
</dbReference>
<evidence type="ECO:0000313" key="3">
    <source>
        <dbReference type="Proteomes" id="UP000285146"/>
    </source>
</evidence>
<comment type="caution">
    <text evidence="2">The sequence shown here is derived from an EMBL/GenBank/DDBJ whole genome shotgun (WGS) entry which is preliminary data.</text>
</comment>
<feature type="region of interest" description="Disordered" evidence="1">
    <location>
        <begin position="1"/>
        <end position="54"/>
    </location>
</feature>
<evidence type="ECO:0000313" key="2">
    <source>
        <dbReference type="EMBL" id="ROW16724.1"/>
    </source>
</evidence>
<organism evidence="2 3">
    <name type="scientific">Cytospora leucostoma</name>
    <dbReference type="NCBI Taxonomy" id="1230097"/>
    <lineage>
        <taxon>Eukaryota</taxon>
        <taxon>Fungi</taxon>
        <taxon>Dikarya</taxon>
        <taxon>Ascomycota</taxon>
        <taxon>Pezizomycotina</taxon>
        <taxon>Sordariomycetes</taxon>
        <taxon>Sordariomycetidae</taxon>
        <taxon>Diaporthales</taxon>
        <taxon>Cytosporaceae</taxon>
        <taxon>Cytospora</taxon>
    </lineage>
</organism>